<evidence type="ECO:0000256" key="1">
    <source>
        <dbReference type="ARBA" id="ARBA00023125"/>
    </source>
</evidence>
<evidence type="ECO:0000313" key="4">
    <source>
        <dbReference type="EMBL" id="KIM36341.1"/>
    </source>
</evidence>
<dbReference type="InterPro" id="IPR009057">
    <property type="entry name" value="Homeodomain-like_sf"/>
</dbReference>
<keyword evidence="1" id="KW-0238">DNA-binding</keyword>
<dbReference type="PANTHER" id="PTHR19303:SF73">
    <property type="entry name" value="PROTEIN PDC2"/>
    <property type="match status" value="1"/>
</dbReference>
<dbReference type="GO" id="GO:0005634">
    <property type="term" value="C:nucleus"/>
    <property type="evidence" value="ECO:0007669"/>
    <property type="project" value="TreeGrafter"/>
</dbReference>
<protein>
    <recommendedName>
        <fullName evidence="3">HTH CENPB-type domain-containing protein</fullName>
    </recommendedName>
</protein>
<accession>A0A0C3BY22</accession>
<dbReference type="Proteomes" id="UP000053424">
    <property type="component" value="Unassembled WGS sequence"/>
</dbReference>
<dbReference type="Pfam" id="PF03221">
    <property type="entry name" value="HTH_Tnp_Tc5"/>
    <property type="match status" value="1"/>
</dbReference>
<evidence type="ECO:0000256" key="2">
    <source>
        <dbReference type="SAM" id="MobiDB-lite"/>
    </source>
</evidence>
<reference evidence="4 5" key="1">
    <citation type="submission" date="2014-04" db="EMBL/GenBank/DDBJ databases">
        <authorList>
            <consortium name="DOE Joint Genome Institute"/>
            <person name="Kuo A."/>
            <person name="Gay G."/>
            <person name="Dore J."/>
            <person name="Kohler A."/>
            <person name="Nagy L.G."/>
            <person name="Floudas D."/>
            <person name="Copeland A."/>
            <person name="Barry K.W."/>
            <person name="Cichocki N."/>
            <person name="Veneault-Fourrey C."/>
            <person name="LaButti K."/>
            <person name="Lindquist E.A."/>
            <person name="Lipzen A."/>
            <person name="Lundell T."/>
            <person name="Morin E."/>
            <person name="Murat C."/>
            <person name="Sun H."/>
            <person name="Tunlid A."/>
            <person name="Henrissat B."/>
            <person name="Grigoriev I.V."/>
            <person name="Hibbett D.S."/>
            <person name="Martin F."/>
            <person name="Nordberg H.P."/>
            <person name="Cantor M.N."/>
            <person name="Hua S.X."/>
        </authorList>
    </citation>
    <scope>NUCLEOTIDE SEQUENCE [LARGE SCALE GENOMIC DNA]</scope>
    <source>
        <strain evidence="5">h7</strain>
    </source>
</reference>
<gene>
    <name evidence="4" type="ORF">M413DRAFT_424966</name>
</gene>
<dbReference type="Gene3D" id="1.10.10.60">
    <property type="entry name" value="Homeodomain-like"/>
    <property type="match status" value="1"/>
</dbReference>
<dbReference type="EMBL" id="KN831806">
    <property type="protein sequence ID" value="KIM36341.1"/>
    <property type="molecule type" value="Genomic_DNA"/>
</dbReference>
<dbReference type="AlphaFoldDB" id="A0A0C3BY22"/>
<evidence type="ECO:0000313" key="5">
    <source>
        <dbReference type="Proteomes" id="UP000053424"/>
    </source>
</evidence>
<feature type="compositionally biased region" description="Basic and acidic residues" evidence="2">
    <location>
        <begin position="103"/>
        <end position="114"/>
    </location>
</feature>
<organism evidence="4 5">
    <name type="scientific">Hebeloma cylindrosporum</name>
    <dbReference type="NCBI Taxonomy" id="76867"/>
    <lineage>
        <taxon>Eukaryota</taxon>
        <taxon>Fungi</taxon>
        <taxon>Dikarya</taxon>
        <taxon>Basidiomycota</taxon>
        <taxon>Agaricomycotina</taxon>
        <taxon>Agaricomycetes</taxon>
        <taxon>Agaricomycetidae</taxon>
        <taxon>Agaricales</taxon>
        <taxon>Agaricineae</taxon>
        <taxon>Hymenogastraceae</taxon>
        <taxon>Hebeloma</taxon>
    </lineage>
</organism>
<dbReference type="STRING" id="686832.A0A0C3BY22"/>
<dbReference type="OrthoDB" id="2507562at2759"/>
<feature type="domain" description="HTH CENPB-type" evidence="3">
    <location>
        <begin position="197"/>
        <end position="271"/>
    </location>
</feature>
<dbReference type="InterPro" id="IPR050863">
    <property type="entry name" value="CenT-Element_Derived"/>
</dbReference>
<dbReference type="SUPFAM" id="SSF46689">
    <property type="entry name" value="Homeodomain-like"/>
    <property type="match status" value="1"/>
</dbReference>
<proteinExistence type="predicted"/>
<feature type="region of interest" description="Disordered" evidence="2">
    <location>
        <begin position="96"/>
        <end position="126"/>
    </location>
</feature>
<evidence type="ECO:0000259" key="3">
    <source>
        <dbReference type="PROSITE" id="PS51253"/>
    </source>
</evidence>
<name>A0A0C3BY22_HEBCY</name>
<reference evidence="5" key="2">
    <citation type="submission" date="2015-01" db="EMBL/GenBank/DDBJ databases">
        <title>Evolutionary Origins and Diversification of the Mycorrhizal Mutualists.</title>
        <authorList>
            <consortium name="DOE Joint Genome Institute"/>
            <consortium name="Mycorrhizal Genomics Consortium"/>
            <person name="Kohler A."/>
            <person name="Kuo A."/>
            <person name="Nagy L.G."/>
            <person name="Floudas D."/>
            <person name="Copeland A."/>
            <person name="Barry K.W."/>
            <person name="Cichocki N."/>
            <person name="Veneault-Fourrey C."/>
            <person name="LaButti K."/>
            <person name="Lindquist E.A."/>
            <person name="Lipzen A."/>
            <person name="Lundell T."/>
            <person name="Morin E."/>
            <person name="Murat C."/>
            <person name="Riley R."/>
            <person name="Ohm R."/>
            <person name="Sun H."/>
            <person name="Tunlid A."/>
            <person name="Henrissat B."/>
            <person name="Grigoriev I.V."/>
            <person name="Hibbett D.S."/>
            <person name="Martin F."/>
        </authorList>
    </citation>
    <scope>NUCLEOTIDE SEQUENCE [LARGE SCALE GENOMIC DNA]</scope>
    <source>
        <strain evidence="5">h7</strain>
    </source>
</reference>
<dbReference type="PROSITE" id="PS51253">
    <property type="entry name" value="HTH_CENPB"/>
    <property type="match status" value="1"/>
</dbReference>
<dbReference type="GO" id="GO:0003677">
    <property type="term" value="F:DNA binding"/>
    <property type="evidence" value="ECO:0007669"/>
    <property type="project" value="UniProtKB-KW"/>
</dbReference>
<dbReference type="SMART" id="SM00674">
    <property type="entry name" value="CENPB"/>
    <property type="match status" value="1"/>
</dbReference>
<dbReference type="InterPro" id="IPR006600">
    <property type="entry name" value="HTH_CenpB_DNA-bd_dom"/>
</dbReference>
<sequence length="328" mass="37870">MAPKPLDILKKGLDKFSNKVKARKEALTLRLSRKESISSADERWLDHEANTIDEERVLHELEAASDYERGLERLDVNGKAIVKKLREWAGDLKKVAGNKRKRSDHEKKIKEPRKTPNQPKAPAPPVFTKKENATLAQRIEIIDWYHKNGKNQTETAKHFDAIYPNLRIRQPLVSDWIKREAAWREKWAEADKNADRHAKRARQTEHPEVSEMMDLWVSKAMNDGILLTGEVLRQKWNTFANLVGIPEDERLKLSDGWLTRFKDRNGLKEMKRHGEAASSGAATVENERKRVQGLIEGHGYELRDIFNMDETGLFYGTQNGARQRPVRS</sequence>
<dbReference type="PANTHER" id="PTHR19303">
    <property type="entry name" value="TRANSPOSON"/>
    <property type="match status" value="1"/>
</dbReference>
<keyword evidence="5" id="KW-1185">Reference proteome</keyword>
<dbReference type="HOGENOM" id="CLU_018294_4_0_1"/>